<dbReference type="AlphaFoldDB" id="A0A4Q7U115"/>
<feature type="domain" description="Cation/H+ exchanger transmembrane" evidence="11">
    <location>
        <begin position="15"/>
        <end position="380"/>
    </location>
</feature>
<dbReference type="EMBL" id="SHKI01000003">
    <property type="protein sequence ID" value="RZT66577.1"/>
    <property type="molecule type" value="Genomic_DNA"/>
</dbReference>
<feature type="transmembrane region" description="Helical" evidence="10">
    <location>
        <begin position="298"/>
        <end position="322"/>
    </location>
</feature>
<feature type="transmembrane region" description="Helical" evidence="10">
    <location>
        <begin position="334"/>
        <end position="351"/>
    </location>
</feature>
<name>A0A4Q7U115_9MICO</name>
<feature type="transmembrane region" description="Helical" evidence="10">
    <location>
        <begin position="146"/>
        <end position="167"/>
    </location>
</feature>
<gene>
    <name evidence="12" type="ORF">EV139_0697</name>
</gene>
<evidence type="ECO:0000256" key="6">
    <source>
        <dbReference type="ARBA" id="ARBA00022989"/>
    </source>
</evidence>
<sequence length="414" mass="42385">MTGDELTTLLVPLVAVIAPLLAALVRRVLVIPLVVFEIGLGMLLGPSGLGWVSDTAVLDTMSQFGLAALFFMAGNEIDPATLRGPAARRGLGWWGVSAALALAAGFVIGADPGAAVIIGVALTGTALGTIMPMLRDAGLSRTPLGRAITTAGAIGEFAPLVAISVFLSGRQPLGGTLVLVLFVAVAAVAFWLASRGPRDWLRRMVSMTLHTSGQFAVRFVLLLLAALVSLAIALGVDFLLGAFTAGMLARVVLQGGDPEELRVIEAKLDSVAFGFLVPVFFITTGISFPLAALLSDPAALALVPVFALVMLLVRGVAGWFAAGRGAPLRDRRTAALFTATTLPLVIAVTAIGTDHGVLDSQVAAAMVGGAMLTVLLFPMLALVGHRPDPTARVAGETAPAAAGAPDPFSQGAHE</sequence>
<feature type="transmembrane region" description="Helical" evidence="10">
    <location>
        <begin position="114"/>
        <end position="134"/>
    </location>
</feature>
<evidence type="ECO:0000313" key="12">
    <source>
        <dbReference type="EMBL" id="RZT66577.1"/>
    </source>
</evidence>
<dbReference type="GO" id="GO:0016020">
    <property type="term" value="C:membrane"/>
    <property type="evidence" value="ECO:0007669"/>
    <property type="project" value="UniProtKB-SubCell"/>
</dbReference>
<keyword evidence="13" id="KW-1185">Reference proteome</keyword>
<evidence type="ECO:0000256" key="2">
    <source>
        <dbReference type="ARBA" id="ARBA00005551"/>
    </source>
</evidence>
<dbReference type="PANTHER" id="PTHR43562">
    <property type="entry name" value="NAPA-TYPE SODIUM/HYDROGEN ANTIPORTER"/>
    <property type="match status" value="1"/>
</dbReference>
<feature type="compositionally biased region" description="Low complexity" evidence="9">
    <location>
        <begin position="393"/>
        <end position="405"/>
    </location>
</feature>
<organism evidence="12 13">
    <name type="scientific">Leucobacter luti</name>
    <dbReference type="NCBI Taxonomy" id="340320"/>
    <lineage>
        <taxon>Bacteria</taxon>
        <taxon>Bacillati</taxon>
        <taxon>Actinomycetota</taxon>
        <taxon>Actinomycetes</taxon>
        <taxon>Micrococcales</taxon>
        <taxon>Microbacteriaceae</taxon>
        <taxon>Leucobacter</taxon>
    </lineage>
</organism>
<comment type="subcellular location">
    <subcellularLocation>
        <location evidence="1">Membrane</location>
        <topology evidence="1">Multi-pass membrane protein</topology>
    </subcellularLocation>
</comment>
<keyword evidence="8 10" id="KW-0472">Membrane</keyword>
<evidence type="ECO:0000256" key="4">
    <source>
        <dbReference type="ARBA" id="ARBA00022449"/>
    </source>
</evidence>
<dbReference type="InterPro" id="IPR006153">
    <property type="entry name" value="Cation/H_exchanger_TM"/>
</dbReference>
<evidence type="ECO:0000256" key="8">
    <source>
        <dbReference type="ARBA" id="ARBA00023136"/>
    </source>
</evidence>
<feature type="region of interest" description="Disordered" evidence="9">
    <location>
        <begin position="393"/>
        <end position="414"/>
    </location>
</feature>
<dbReference type="GO" id="GO:0015297">
    <property type="term" value="F:antiporter activity"/>
    <property type="evidence" value="ECO:0007669"/>
    <property type="project" value="UniProtKB-KW"/>
</dbReference>
<dbReference type="RefSeq" id="WP_130452948.1">
    <property type="nucleotide sequence ID" value="NZ_QYAG01000001.1"/>
</dbReference>
<feature type="transmembrane region" description="Helical" evidence="10">
    <location>
        <begin position="30"/>
        <end position="49"/>
    </location>
</feature>
<keyword evidence="7" id="KW-0406">Ion transport</keyword>
<dbReference type="GO" id="GO:1902600">
    <property type="term" value="P:proton transmembrane transport"/>
    <property type="evidence" value="ECO:0007669"/>
    <property type="project" value="InterPro"/>
</dbReference>
<accession>A0A4Q7U115</accession>
<comment type="similarity">
    <text evidence="2">Belongs to the monovalent cation:proton antiporter 2 (CPA2) transporter (TC 2.A.37) family.</text>
</comment>
<evidence type="ECO:0000256" key="10">
    <source>
        <dbReference type="SAM" id="Phobius"/>
    </source>
</evidence>
<dbReference type="InterPro" id="IPR038770">
    <property type="entry name" value="Na+/solute_symporter_sf"/>
</dbReference>
<keyword evidence="5 10" id="KW-0812">Transmembrane</keyword>
<keyword evidence="3" id="KW-0813">Transport</keyword>
<evidence type="ECO:0000259" key="11">
    <source>
        <dbReference type="Pfam" id="PF00999"/>
    </source>
</evidence>
<feature type="transmembrane region" description="Helical" evidence="10">
    <location>
        <begin position="268"/>
        <end position="292"/>
    </location>
</feature>
<dbReference type="Pfam" id="PF00999">
    <property type="entry name" value="Na_H_Exchanger"/>
    <property type="match status" value="1"/>
</dbReference>
<evidence type="ECO:0000256" key="9">
    <source>
        <dbReference type="SAM" id="MobiDB-lite"/>
    </source>
</evidence>
<dbReference type="OrthoDB" id="9793589at2"/>
<comment type="caution">
    <text evidence="12">The sequence shown here is derived from an EMBL/GenBank/DDBJ whole genome shotgun (WGS) entry which is preliminary data.</text>
</comment>
<protein>
    <submittedName>
        <fullName evidence="12">Transporter (CPA2 family)</fullName>
    </submittedName>
</protein>
<evidence type="ECO:0000256" key="5">
    <source>
        <dbReference type="ARBA" id="ARBA00022692"/>
    </source>
</evidence>
<feature type="transmembrane region" description="Helical" evidence="10">
    <location>
        <begin position="173"/>
        <end position="194"/>
    </location>
</feature>
<feature type="transmembrane region" description="Helical" evidence="10">
    <location>
        <begin position="363"/>
        <end position="383"/>
    </location>
</feature>
<reference evidence="12 13" key="1">
    <citation type="journal article" date="2015" name="Stand. Genomic Sci.">
        <title>Genomic Encyclopedia of Bacterial and Archaeal Type Strains, Phase III: the genomes of soil and plant-associated and newly described type strains.</title>
        <authorList>
            <person name="Whitman W.B."/>
            <person name="Woyke T."/>
            <person name="Klenk H.P."/>
            <person name="Zhou Y."/>
            <person name="Lilburn T.G."/>
            <person name="Beck B.J."/>
            <person name="De Vos P."/>
            <person name="Vandamme P."/>
            <person name="Eisen J.A."/>
            <person name="Garrity G."/>
            <person name="Hugenholtz P."/>
            <person name="Kyrpides N.C."/>
        </authorList>
    </citation>
    <scope>NUCLEOTIDE SEQUENCE [LARGE SCALE GENOMIC DNA]</scope>
    <source>
        <strain evidence="12 13">RF6</strain>
    </source>
</reference>
<feature type="transmembrane region" description="Helical" evidence="10">
    <location>
        <begin position="6"/>
        <end position="25"/>
    </location>
</feature>
<dbReference type="Proteomes" id="UP000291832">
    <property type="component" value="Unassembled WGS sequence"/>
</dbReference>
<proteinExistence type="inferred from homology"/>
<evidence type="ECO:0000256" key="1">
    <source>
        <dbReference type="ARBA" id="ARBA00004141"/>
    </source>
</evidence>
<dbReference type="PANTHER" id="PTHR43562:SF1">
    <property type="entry name" value="NA(+)_H(+) ANTIPORTER YJBQ-RELATED"/>
    <property type="match status" value="1"/>
</dbReference>
<dbReference type="Gene3D" id="1.20.1530.20">
    <property type="match status" value="1"/>
</dbReference>
<evidence type="ECO:0000313" key="13">
    <source>
        <dbReference type="Proteomes" id="UP000291832"/>
    </source>
</evidence>
<evidence type="ECO:0000256" key="7">
    <source>
        <dbReference type="ARBA" id="ARBA00023065"/>
    </source>
</evidence>
<feature type="transmembrane region" description="Helical" evidence="10">
    <location>
        <begin position="90"/>
        <end position="108"/>
    </location>
</feature>
<evidence type="ECO:0000256" key="3">
    <source>
        <dbReference type="ARBA" id="ARBA00022448"/>
    </source>
</evidence>
<keyword evidence="4" id="KW-0050">Antiport</keyword>
<keyword evidence="6 10" id="KW-1133">Transmembrane helix</keyword>
<feature type="transmembrane region" description="Helical" evidence="10">
    <location>
        <begin position="215"/>
        <end position="232"/>
    </location>
</feature>